<organism evidence="1">
    <name type="scientific">Mytilinidion resinicola</name>
    <dbReference type="NCBI Taxonomy" id="574789"/>
    <lineage>
        <taxon>Eukaryota</taxon>
        <taxon>Fungi</taxon>
        <taxon>Dikarya</taxon>
        <taxon>Ascomycota</taxon>
        <taxon>Pezizomycotina</taxon>
        <taxon>Dothideomycetes</taxon>
        <taxon>Pleosporomycetidae</taxon>
        <taxon>Mytilinidiales</taxon>
        <taxon>Mytilinidiaceae</taxon>
        <taxon>Mytilinidion</taxon>
    </lineage>
</organism>
<evidence type="ECO:0000313" key="1">
    <source>
        <dbReference type="EMBL" id="KAF2813812.1"/>
    </source>
</evidence>
<reference evidence="3" key="2">
    <citation type="submission" date="2020-04" db="EMBL/GenBank/DDBJ databases">
        <authorList>
            <consortium name="NCBI Genome Project"/>
        </authorList>
    </citation>
    <scope>NUCLEOTIDE SEQUENCE</scope>
    <source>
        <strain evidence="3">CBS 304.34</strain>
    </source>
</reference>
<dbReference type="EMBL" id="MU003695">
    <property type="protein sequence ID" value="KAF2813812.1"/>
    <property type="molecule type" value="Genomic_DNA"/>
</dbReference>
<evidence type="ECO:0000313" key="2">
    <source>
        <dbReference type="Proteomes" id="UP000504636"/>
    </source>
</evidence>
<accession>A0A6A6YY12</accession>
<sequence length="168" mass="19509">MTSSCGGFSSRGLLRERYRGPETRRASYPQHRLRTASFHNQLQTLCVYLSYVAILVFRWSPTTYVRATRLVIFEPRHIPCEMSLICSVRPLCVDFWSTFCSICVSNPSNRQPSRLNERIICVTPTCGSAIFNKPHRWTYLQTSYVRHEWISEKCLSGAKLHWVECTPL</sequence>
<gene>
    <name evidence="1 3" type="ORF">BDZ99DRAFT_225531</name>
</gene>
<proteinExistence type="predicted"/>
<dbReference type="Proteomes" id="UP000504636">
    <property type="component" value="Unplaced"/>
</dbReference>
<dbReference type="GeneID" id="54454363"/>
<name>A0A6A6YY12_9PEZI</name>
<evidence type="ECO:0000313" key="3">
    <source>
        <dbReference type="RefSeq" id="XP_033580776.1"/>
    </source>
</evidence>
<dbReference type="AlphaFoldDB" id="A0A6A6YY12"/>
<protein>
    <submittedName>
        <fullName evidence="1 3">Uncharacterized protein</fullName>
    </submittedName>
</protein>
<dbReference type="RefSeq" id="XP_033580776.1">
    <property type="nucleotide sequence ID" value="XM_033713470.1"/>
</dbReference>
<keyword evidence="2" id="KW-1185">Reference proteome</keyword>
<reference evidence="1 3" key="1">
    <citation type="journal article" date="2020" name="Stud. Mycol.">
        <title>101 Dothideomycetes genomes: a test case for predicting lifestyles and emergence of pathogens.</title>
        <authorList>
            <person name="Haridas S."/>
            <person name="Albert R."/>
            <person name="Binder M."/>
            <person name="Bloem J."/>
            <person name="Labutti K."/>
            <person name="Salamov A."/>
            <person name="Andreopoulos B."/>
            <person name="Baker S."/>
            <person name="Barry K."/>
            <person name="Bills G."/>
            <person name="Bluhm B."/>
            <person name="Cannon C."/>
            <person name="Castanera R."/>
            <person name="Culley D."/>
            <person name="Daum C."/>
            <person name="Ezra D."/>
            <person name="Gonzalez J."/>
            <person name="Henrissat B."/>
            <person name="Kuo A."/>
            <person name="Liang C."/>
            <person name="Lipzen A."/>
            <person name="Lutzoni F."/>
            <person name="Magnuson J."/>
            <person name="Mondo S."/>
            <person name="Nolan M."/>
            <person name="Ohm R."/>
            <person name="Pangilinan J."/>
            <person name="Park H.-J."/>
            <person name="Ramirez L."/>
            <person name="Alfaro M."/>
            <person name="Sun H."/>
            <person name="Tritt A."/>
            <person name="Yoshinaga Y."/>
            <person name="Zwiers L.-H."/>
            <person name="Turgeon B."/>
            <person name="Goodwin S."/>
            <person name="Spatafora J."/>
            <person name="Crous P."/>
            <person name="Grigoriev I."/>
        </authorList>
    </citation>
    <scope>NUCLEOTIDE SEQUENCE</scope>
    <source>
        <strain evidence="1 3">CBS 304.34</strain>
    </source>
</reference>
<reference evidence="3" key="3">
    <citation type="submission" date="2025-04" db="UniProtKB">
        <authorList>
            <consortium name="RefSeq"/>
        </authorList>
    </citation>
    <scope>IDENTIFICATION</scope>
    <source>
        <strain evidence="3">CBS 304.34</strain>
    </source>
</reference>